<dbReference type="InterPro" id="IPR039637">
    <property type="entry name" value="CNOT7/CNOT8/Pop2"/>
</dbReference>
<dbReference type="GO" id="GO:0046872">
    <property type="term" value="F:metal ion binding"/>
    <property type="evidence" value="ECO:0007669"/>
    <property type="project" value="UniProtKB-KW"/>
</dbReference>
<gene>
    <name evidence="16" type="ORF">BP6252_02268</name>
</gene>
<evidence type="ECO:0000256" key="4">
    <source>
        <dbReference type="ARBA" id="ARBA00008372"/>
    </source>
</evidence>
<evidence type="ECO:0000256" key="5">
    <source>
        <dbReference type="ARBA" id="ARBA00012161"/>
    </source>
</evidence>
<proteinExistence type="inferred from homology"/>
<dbReference type="SUPFAM" id="SSF53098">
    <property type="entry name" value="Ribonuclease H-like"/>
    <property type="match status" value="1"/>
</dbReference>
<feature type="region of interest" description="Disordered" evidence="15">
    <location>
        <begin position="419"/>
        <end position="477"/>
    </location>
</feature>
<evidence type="ECO:0000256" key="3">
    <source>
        <dbReference type="ARBA" id="ARBA00004496"/>
    </source>
</evidence>
<dbReference type="AlphaFoldDB" id="A0A3D8SFZ2"/>
<dbReference type="EMBL" id="PDLM01000002">
    <property type="protein sequence ID" value="RDW84678.1"/>
    <property type="molecule type" value="Genomic_DNA"/>
</dbReference>
<feature type="compositionally biased region" description="Polar residues" evidence="15">
    <location>
        <begin position="419"/>
        <end position="438"/>
    </location>
</feature>
<accession>A0A3D8SFZ2</accession>
<keyword evidence="14" id="KW-0539">Nucleus</keyword>
<evidence type="ECO:0000256" key="9">
    <source>
        <dbReference type="ARBA" id="ARBA00022801"/>
    </source>
</evidence>
<dbReference type="STRING" id="1849047.A0A3D8SFZ2"/>
<dbReference type="GO" id="GO:0003723">
    <property type="term" value="F:RNA binding"/>
    <property type="evidence" value="ECO:0007669"/>
    <property type="project" value="UniProtKB-KW"/>
</dbReference>
<dbReference type="GO" id="GO:0030014">
    <property type="term" value="C:CCR4-NOT complex"/>
    <property type="evidence" value="ECO:0007669"/>
    <property type="project" value="InterPro"/>
</dbReference>
<evidence type="ECO:0000256" key="11">
    <source>
        <dbReference type="ARBA" id="ARBA00022884"/>
    </source>
</evidence>
<dbReference type="OrthoDB" id="1164111at2759"/>
<reference evidence="16 17" key="1">
    <citation type="journal article" date="2018" name="IMA Fungus">
        <title>IMA Genome-F 9: Draft genome sequence of Annulohypoxylon stygium, Aspergillus mulundensis, Berkeleyomyces basicola (syn. Thielaviopsis basicola), Ceratocystis smalleyi, two Cercospora beticola strains, Coleophoma cylindrospora, Fusarium fracticaudum, Phialophora cf. hyalina, and Morchella septimelata.</title>
        <authorList>
            <person name="Wingfield B.D."/>
            <person name="Bills G.F."/>
            <person name="Dong Y."/>
            <person name="Huang W."/>
            <person name="Nel W.J."/>
            <person name="Swalarsk-Parry B.S."/>
            <person name="Vaghefi N."/>
            <person name="Wilken P.M."/>
            <person name="An Z."/>
            <person name="de Beer Z.W."/>
            <person name="De Vos L."/>
            <person name="Chen L."/>
            <person name="Duong T.A."/>
            <person name="Gao Y."/>
            <person name="Hammerbacher A."/>
            <person name="Kikkert J.R."/>
            <person name="Li Y."/>
            <person name="Li H."/>
            <person name="Li K."/>
            <person name="Li Q."/>
            <person name="Liu X."/>
            <person name="Ma X."/>
            <person name="Naidoo K."/>
            <person name="Pethybridge S.J."/>
            <person name="Sun J."/>
            <person name="Steenkamp E.T."/>
            <person name="van der Nest M.A."/>
            <person name="van Wyk S."/>
            <person name="Wingfield M.J."/>
            <person name="Xiong C."/>
            <person name="Yue Q."/>
            <person name="Zhang X."/>
        </authorList>
    </citation>
    <scope>NUCLEOTIDE SEQUENCE [LARGE SCALE GENOMIC DNA]</scope>
    <source>
        <strain evidence="16 17">BP6252</strain>
    </source>
</reference>
<keyword evidence="11" id="KW-0694">RNA-binding</keyword>
<dbReference type="Proteomes" id="UP000256645">
    <property type="component" value="Unassembled WGS sequence"/>
</dbReference>
<dbReference type="GO" id="GO:0005737">
    <property type="term" value="C:cytoplasm"/>
    <property type="evidence" value="ECO:0007669"/>
    <property type="project" value="UniProtKB-SubCell"/>
</dbReference>
<evidence type="ECO:0000256" key="14">
    <source>
        <dbReference type="ARBA" id="ARBA00023242"/>
    </source>
</evidence>
<feature type="compositionally biased region" description="Polar residues" evidence="15">
    <location>
        <begin position="458"/>
        <end position="468"/>
    </location>
</feature>
<dbReference type="PANTHER" id="PTHR10797">
    <property type="entry name" value="CCR4-NOT TRANSCRIPTION COMPLEX SUBUNIT"/>
    <property type="match status" value="1"/>
</dbReference>
<evidence type="ECO:0000256" key="7">
    <source>
        <dbReference type="ARBA" id="ARBA00022722"/>
    </source>
</evidence>
<dbReference type="GO" id="GO:0004535">
    <property type="term" value="F:poly(A)-specific ribonuclease activity"/>
    <property type="evidence" value="ECO:0007669"/>
    <property type="project" value="UniProtKB-EC"/>
</dbReference>
<dbReference type="InterPro" id="IPR012337">
    <property type="entry name" value="RNaseH-like_sf"/>
</dbReference>
<keyword evidence="17" id="KW-1185">Reference proteome</keyword>
<keyword evidence="12" id="KW-0805">Transcription regulation</keyword>
<keyword evidence="7" id="KW-0540">Nuclease</keyword>
<evidence type="ECO:0000256" key="15">
    <source>
        <dbReference type="SAM" id="MobiDB-lite"/>
    </source>
</evidence>
<evidence type="ECO:0000256" key="13">
    <source>
        <dbReference type="ARBA" id="ARBA00023163"/>
    </source>
</evidence>
<feature type="compositionally biased region" description="Low complexity" evidence="15">
    <location>
        <begin position="439"/>
        <end position="457"/>
    </location>
</feature>
<dbReference type="Gene3D" id="3.30.420.10">
    <property type="entry name" value="Ribonuclease H-like superfamily/Ribonuclease H"/>
    <property type="match status" value="1"/>
</dbReference>
<keyword evidence="6" id="KW-0963">Cytoplasm</keyword>
<comment type="similarity">
    <text evidence="4">Belongs to the CAF1 family.</text>
</comment>
<comment type="caution">
    <text evidence="16">The sequence shown here is derived from an EMBL/GenBank/DDBJ whole genome shotgun (WGS) entry which is preliminary data.</text>
</comment>
<feature type="region of interest" description="Disordered" evidence="15">
    <location>
        <begin position="23"/>
        <end position="45"/>
    </location>
</feature>
<organism evidence="16 17">
    <name type="scientific">Coleophoma cylindrospora</name>
    <dbReference type="NCBI Taxonomy" id="1849047"/>
    <lineage>
        <taxon>Eukaryota</taxon>
        <taxon>Fungi</taxon>
        <taxon>Dikarya</taxon>
        <taxon>Ascomycota</taxon>
        <taxon>Pezizomycotina</taxon>
        <taxon>Leotiomycetes</taxon>
        <taxon>Helotiales</taxon>
        <taxon>Dermateaceae</taxon>
        <taxon>Coleophoma</taxon>
    </lineage>
</organism>
<protein>
    <recommendedName>
        <fullName evidence="5">poly(A)-specific ribonuclease</fullName>
        <ecNumber evidence="5">3.1.13.4</ecNumber>
    </recommendedName>
</protein>
<comment type="subcellular location">
    <subcellularLocation>
        <location evidence="3">Cytoplasm</location>
    </subcellularLocation>
    <subcellularLocation>
        <location evidence="2">Nucleus</location>
    </subcellularLocation>
</comment>
<name>A0A3D8SFZ2_9HELO</name>
<keyword evidence="8" id="KW-0479">Metal-binding</keyword>
<evidence type="ECO:0000313" key="17">
    <source>
        <dbReference type="Proteomes" id="UP000256645"/>
    </source>
</evidence>
<evidence type="ECO:0000256" key="2">
    <source>
        <dbReference type="ARBA" id="ARBA00004123"/>
    </source>
</evidence>
<dbReference type="Pfam" id="PF04857">
    <property type="entry name" value="CAF1"/>
    <property type="match status" value="2"/>
</dbReference>
<sequence>MPPPLQRFGGAPNNLAAHYQQYPAHSQAHTSGLPPPSLGGNPTFMNANSMQNPFAVNGNALGMGGGFGGASGMNLTGGSGLASQAAQIGFAHGAALQQQANNGMGSPGSRHMANKGRIREVWKGNLEEEMAVLRQLVDKYPYIAMDTEFPGLVARPMGSFRGKSDYHYQCLRCNVDLLKIIQIGITLFSEEGESPPATQSADELNLPGARKYGGLVQLPVAWQFNFKFSLKEDMYSQVSIEALQHAGVDFQSLERDGIDPFHFASLLISSGLVCDEDVRWISFHGGYDFGYLTKLLICRALPDDEVQFDKLMKKFFPSIYDIKYLMKFAIRQHGMGQLTPSDNQTAEILQKFEQKSGLENIAEIFKIKRQGAAHQAGSDSLLTGKVFFKMRERIFNGDINDDHLGKVWGLGFPDHNPAAYSTPQHYHQQLQENNTPSQNGTTYTNGTPSTPNTGNAGLASTPSNNNGASIGPLTPGGGGGVFGQFQFGNK</sequence>
<dbReference type="InterPro" id="IPR036397">
    <property type="entry name" value="RNaseH_sf"/>
</dbReference>
<evidence type="ECO:0000313" key="16">
    <source>
        <dbReference type="EMBL" id="RDW84678.1"/>
    </source>
</evidence>
<keyword evidence="9" id="KW-0378">Hydrolase</keyword>
<evidence type="ECO:0000256" key="1">
    <source>
        <dbReference type="ARBA" id="ARBA00001663"/>
    </source>
</evidence>
<dbReference type="GO" id="GO:0005634">
    <property type="term" value="C:nucleus"/>
    <property type="evidence" value="ECO:0007669"/>
    <property type="project" value="UniProtKB-SubCell"/>
</dbReference>
<evidence type="ECO:0000256" key="10">
    <source>
        <dbReference type="ARBA" id="ARBA00022839"/>
    </source>
</evidence>
<dbReference type="InterPro" id="IPR006941">
    <property type="entry name" value="RNase_CAF1"/>
</dbReference>
<comment type="catalytic activity">
    <reaction evidence="1">
        <text>Exonucleolytic cleavage of poly(A) to 5'-AMP.</text>
        <dbReference type="EC" id="3.1.13.4"/>
    </reaction>
</comment>
<keyword evidence="10" id="KW-0269">Exonuclease</keyword>
<evidence type="ECO:0000256" key="12">
    <source>
        <dbReference type="ARBA" id="ARBA00023015"/>
    </source>
</evidence>
<dbReference type="EC" id="3.1.13.4" evidence="5"/>
<evidence type="ECO:0000256" key="6">
    <source>
        <dbReference type="ARBA" id="ARBA00022490"/>
    </source>
</evidence>
<evidence type="ECO:0000256" key="8">
    <source>
        <dbReference type="ARBA" id="ARBA00022723"/>
    </source>
</evidence>
<dbReference type="FunFam" id="3.30.420.10:FF:000056">
    <property type="entry name" value="CCR4-NOT core complex subunit Caf1"/>
    <property type="match status" value="1"/>
</dbReference>
<keyword evidence="13" id="KW-0804">Transcription</keyword>